<dbReference type="Bgee" id="ENSLACG00000009547">
    <property type="expression patterns" value="Expressed in pectoral fin and 6 other cell types or tissues"/>
</dbReference>
<organism evidence="3 4">
    <name type="scientific">Latimeria chalumnae</name>
    <name type="common">Coelacanth</name>
    <dbReference type="NCBI Taxonomy" id="7897"/>
    <lineage>
        <taxon>Eukaryota</taxon>
        <taxon>Metazoa</taxon>
        <taxon>Chordata</taxon>
        <taxon>Craniata</taxon>
        <taxon>Vertebrata</taxon>
        <taxon>Euteleostomi</taxon>
        <taxon>Coelacanthiformes</taxon>
        <taxon>Coelacanthidae</taxon>
        <taxon>Latimeria</taxon>
    </lineage>
</organism>
<dbReference type="SUPFAM" id="SSF57756">
    <property type="entry name" value="Retrovirus zinc finger-like domains"/>
    <property type="match status" value="1"/>
</dbReference>
<dbReference type="OMA" id="QMGTVKS"/>
<dbReference type="InterPro" id="IPR036875">
    <property type="entry name" value="Znf_CCHC_sf"/>
</dbReference>
<dbReference type="Pfam" id="PF00098">
    <property type="entry name" value="zf-CCHC"/>
    <property type="match status" value="1"/>
</dbReference>
<protein>
    <recommendedName>
        <fullName evidence="2">CCHC-type domain-containing protein</fullName>
    </recommendedName>
</protein>
<dbReference type="OrthoDB" id="79941at2759"/>
<evidence type="ECO:0000256" key="1">
    <source>
        <dbReference type="PROSITE-ProRule" id="PRU00047"/>
    </source>
</evidence>
<keyword evidence="1" id="KW-0479">Metal-binding</keyword>
<accession>H3AMH5</accession>
<dbReference type="HOGENOM" id="CLU_101824_0_0_1"/>
<dbReference type="PROSITE" id="PS50158">
    <property type="entry name" value="ZF_CCHC"/>
    <property type="match status" value="1"/>
</dbReference>
<dbReference type="InParanoid" id="H3AMH5"/>
<dbReference type="Ensembl" id="ENSLACT00000010926.1">
    <property type="protein sequence ID" value="ENSLACP00000010846.1"/>
    <property type="gene ID" value="ENSLACG00000009547.1"/>
</dbReference>
<dbReference type="AlphaFoldDB" id="H3AMH5"/>
<dbReference type="KEGG" id="lcm:102363520"/>
<dbReference type="GO" id="GO:0008270">
    <property type="term" value="F:zinc ion binding"/>
    <property type="evidence" value="ECO:0007669"/>
    <property type="project" value="UniProtKB-KW"/>
</dbReference>
<evidence type="ECO:0000259" key="2">
    <source>
        <dbReference type="PROSITE" id="PS50158"/>
    </source>
</evidence>
<dbReference type="FunCoup" id="H3AMH5">
    <property type="interactions" value="3713"/>
</dbReference>
<dbReference type="SMART" id="SM00343">
    <property type="entry name" value="ZnF_C2HC"/>
    <property type="match status" value="1"/>
</dbReference>
<reference evidence="4" key="1">
    <citation type="submission" date="2011-08" db="EMBL/GenBank/DDBJ databases">
        <title>The draft genome of Latimeria chalumnae.</title>
        <authorList>
            <person name="Di Palma F."/>
            <person name="Alfoldi J."/>
            <person name="Johnson J."/>
            <person name="Berlin A."/>
            <person name="Gnerre S."/>
            <person name="Jaffe D."/>
            <person name="MacCallum I."/>
            <person name="Young S."/>
            <person name="Walker B.J."/>
            <person name="Lander E."/>
            <person name="Lindblad-Toh K."/>
        </authorList>
    </citation>
    <scope>NUCLEOTIDE SEQUENCE [LARGE SCALE GENOMIC DNA]</scope>
    <source>
        <strain evidence="4">Wild caught</strain>
    </source>
</reference>
<dbReference type="Gene3D" id="4.10.60.10">
    <property type="entry name" value="Zinc finger, CCHC-type"/>
    <property type="match status" value="1"/>
</dbReference>
<proteinExistence type="predicted"/>
<keyword evidence="1" id="KW-0862">Zinc</keyword>
<keyword evidence="1" id="KW-0863">Zinc-finger</keyword>
<sequence length="238" mass="27668">MELKKKKKKKKKRHYNECAVLKVTATFLASPLFKGKRMHVQLSTSRLRTAPGMGEKSGCYRCGKEGHWSKECPVDRPGRGAGYSGEYSEPYTQVRPNPYPMGYGEYSYYDDRERYGVVDYYERYRVRPYGPGYDPYADRRLPAMQSTQTTALRERMSTTIDPYERRMLPAPPPLPAAYYTRDRSPLRHMTTVTTTTGNGYSFERTRLSPVSTVSRSSLYDVPRSGREQYMDRPRYSEF</sequence>
<dbReference type="InterPro" id="IPR001878">
    <property type="entry name" value="Znf_CCHC"/>
</dbReference>
<reference evidence="3" key="3">
    <citation type="submission" date="2025-09" db="UniProtKB">
        <authorList>
            <consortium name="Ensembl"/>
        </authorList>
    </citation>
    <scope>IDENTIFICATION</scope>
</reference>
<name>H3AMH5_LATCH</name>
<gene>
    <name evidence="3" type="primary">LOC102363520</name>
</gene>
<dbReference type="STRING" id="7897.ENSLACP00000010846"/>
<evidence type="ECO:0000313" key="4">
    <source>
        <dbReference type="Proteomes" id="UP000008672"/>
    </source>
</evidence>
<dbReference type="eggNOG" id="KOG0109">
    <property type="taxonomic scope" value="Eukaryota"/>
</dbReference>
<dbReference type="Proteomes" id="UP000008672">
    <property type="component" value="Unassembled WGS sequence"/>
</dbReference>
<reference evidence="3" key="2">
    <citation type="submission" date="2025-08" db="UniProtKB">
        <authorList>
            <consortium name="Ensembl"/>
        </authorList>
    </citation>
    <scope>IDENTIFICATION</scope>
</reference>
<dbReference type="GO" id="GO:0003676">
    <property type="term" value="F:nucleic acid binding"/>
    <property type="evidence" value="ECO:0007669"/>
    <property type="project" value="InterPro"/>
</dbReference>
<keyword evidence="4" id="KW-1185">Reference proteome</keyword>
<evidence type="ECO:0000313" key="3">
    <source>
        <dbReference type="Ensembl" id="ENSLACP00000010846.1"/>
    </source>
</evidence>
<feature type="domain" description="CCHC-type" evidence="2">
    <location>
        <begin position="59"/>
        <end position="73"/>
    </location>
</feature>
<dbReference type="EMBL" id="AFYH01178797">
    <property type="status" value="NOT_ANNOTATED_CDS"/>
    <property type="molecule type" value="Genomic_DNA"/>
</dbReference>
<dbReference type="GeneTree" id="ENSGT00940000163468"/>